<evidence type="ECO:0000256" key="1">
    <source>
        <dbReference type="ARBA" id="ARBA00000085"/>
    </source>
</evidence>
<gene>
    <name evidence="11" type="primary">luxQ_5</name>
    <name evidence="11" type="ORF">Pan216_43240</name>
</gene>
<dbReference type="PRINTS" id="PR00344">
    <property type="entry name" value="BCTRLSENSOR"/>
</dbReference>
<dbReference type="CDD" id="cd17546">
    <property type="entry name" value="REC_hyHK_CKI1_RcsC-like"/>
    <property type="match status" value="1"/>
</dbReference>
<dbReference type="FunFam" id="1.10.287.130:FF:000001">
    <property type="entry name" value="Two-component sensor histidine kinase"/>
    <property type="match status" value="1"/>
</dbReference>
<evidence type="ECO:0000256" key="5">
    <source>
        <dbReference type="ARBA" id="ARBA00022777"/>
    </source>
</evidence>
<organism evidence="11 12">
    <name type="scientific">Kolteria novifilia</name>
    <dbReference type="NCBI Taxonomy" id="2527975"/>
    <lineage>
        <taxon>Bacteria</taxon>
        <taxon>Pseudomonadati</taxon>
        <taxon>Planctomycetota</taxon>
        <taxon>Planctomycetia</taxon>
        <taxon>Kolteriales</taxon>
        <taxon>Kolteriaceae</taxon>
        <taxon>Kolteria</taxon>
    </lineage>
</organism>
<dbReference type="PROSITE" id="PS50110">
    <property type="entry name" value="RESPONSE_REGULATORY"/>
    <property type="match status" value="1"/>
</dbReference>
<dbReference type="GO" id="GO:0009927">
    <property type="term" value="F:histidine phosphotransfer kinase activity"/>
    <property type="evidence" value="ECO:0007669"/>
    <property type="project" value="TreeGrafter"/>
</dbReference>
<dbReference type="SMART" id="SM00388">
    <property type="entry name" value="HisKA"/>
    <property type="match status" value="1"/>
</dbReference>
<dbReference type="InterPro" id="IPR003594">
    <property type="entry name" value="HATPase_dom"/>
</dbReference>
<dbReference type="InterPro" id="IPR036097">
    <property type="entry name" value="HisK_dim/P_sf"/>
</dbReference>
<dbReference type="Pfam" id="PF00512">
    <property type="entry name" value="HisKA"/>
    <property type="match status" value="1"/>
</dbReference>
<keyword evidence="6" id="KW-0902">Two-component regulatory system</keyword>
<evidence type="ECO:0000259" key="10">
    <source>
        <dbReference type="PROSITE" id="PS50110"/>
    </source>
</evidence>
<dbReference type="Gene3D" id="3.40.50.2300">
    <property type="match status" value="1"/>
</dbReference>
<keyword evidence="12" id="KW-1185">Reference proteome</keyword>
<evidence type="ECO:0000259" key="9">
    <source>
        <dbReference type="PROSITE" id="PS50109"/>
    </source>
</evidence>
<dbReference type="GO" id="GO:0005886">
    <property type="term" value="C:plasma membrane"/>
    <property type="evidence" value="ECO:0007669"/>
    <property type="project" value="TreeGrafter"/>
</dbReference>
<dbReference type="PANTHER" id="PTHR43047:SF72">
    <property type="entry name" value="OSMOSENSING HISTIDINE PROTEIN KINASE SLN1"/>
    <property type="match status" value="1"/>
</dbReference>
<feature type="transmembrane region" description="Helical" evidence="8">
    <location>
        <begin position="297"/>
        <end position="316"/>
    </location>
</feature>
<keyword evidence="8" id="KW-0472">Membrane</keyword>
<reference evidence="11 12" key="1">
    <citation type="submission" date="2019-02" db="EMBL/GenBank/DDBJ databases">
        <title>Deep-cultivation of Planctomycetes and their phenomic and genomic characterization uncovers novel biology.</title>
        <authorList>
            <person name="Wiegand S."/>
            <person name="Jogler M."/>
            <person name="Boedeker C."/>
            <person name="Pinto D."/>
            <person name="Vollmers J."/>
            <person name="Rivas-Marin E."/>
            <person name="Kohn T."/>
            <person name="Peeters S.H."/>
            <person name="Heuer A."/>
            <person name="Rast P."/>
            <person name="Oberbeckmann S."/>
            <person name="Bunk B."/>
            <person name="Jeske O."/>
            <person name="Meyerdierks A."/>
            <person name="Storesund J.E."/>
            <person name="Kallscheuer N."/>
            <person name="Luecker S."/>
            <person name="Lage O.M."/>
            <person name="Pohl T."/>
            <person name="Merkel B.J."/>
            <person name="Hornburger P."/>
            <person name="Mueller R.-W."/>
            <person name="Bruemmer F."/>
            <person name="Labrenz M."/>
            <person name="Spormann A.M."/>
            <person name="Op den Camp H."/>
            <person name="Overmann J."/>
            <person name="Amann R."/>
            <person name="Jetten M.S.M."/>
            <person name="Mascher T."/>
            <person name="Medema M.H."/>
            <person name="Devos D.P."/>
            <person name="Kaster A.-K."/>
            <person name="Ovreas L."/>
            <person name="Rohde M."/>
            <person name="Galperin M.Y."/>
            <person name="Jogler C."/>
        </authorList>
    </citation>
    <scope>NUCLEOTIDE SEQUENCE [LARGE SCALE GENOMIC DNA]</scope>
    <source>
        <strain evidence="11 12">Pan216</strain>
    </source>
</reference>
<feature type="transmembrane region" description="Helical" evidence="8">
    <location>
        <begin position="21"/>
        <end position="40"/>
    </location>
</feature>
<evidence type="ECO:0000256" key="3">
    <source>
        <dbReference type="ARBA" id="ARBA00022553"/>
    </source>
</evidence>
<dbReference type="SUPFAM" id="SSF47384">
    <property type="entry name" value="Homodimeric domain of signal transducing histidine kinase"/>
    <property type="match status" value="1"/>
</dbReference>
<feature type="transmembrane region" description="Helical" evidence="8">
    <location>
        <begin position="230"/>
        <end position="253"/>
    </location>
</feature>
<dbReference type="InterPro" id="IPR003661">
    <property type="entry name" value="HisK_dim/P_dom"/>
</dbReference>
<dbReference type="RefSeq" id="WP_145260928.1">
    <property type="nucleotide sequence ID" value="NZ_CP036279.1"/>
</dbReference>
<dbReference type="EC" id="2.7.13.3" evidence="2"/>
<dbReference type="SMART" id="SM00387">
    <property type="entry name" value="HATPase_c"/>
    <property type="match status" value="1"/>
</dbReference>
<dbReference type="OrthoDB" id="9809348at2"/>
<feature type="transmembrane region" description="Helical" evidence="8">
    <location>
        <begin position="265"/>
        <end position="285"/>
    </location>
</feature>
<dbReference type="EMBL" id="CP036279">
    <property type="protein sequence ID" value="QDU63444.1"/>
    <property type="molecule type" value="Genomic_DNA"/>
</dbReference>
<sequence>MRTHDLGFVSKVGSARPRAGIVGWIALGWLVAASPLATFAQEHSGDGGEVIDDVTQWEYRWGDSPMDADGRPLWALAGNDASEWKPIAQPYNPPDRGFENVVWFRARLPKGDWIHPELCLGRVYDGGSAFIDGRLVQEFEDLSPRGANVAIGVMAFIPIQSDWLGGWIYFRVFSTHQNIGIRDEVTIGNGVGQVRRVVASGLHDVVVGSVFLAVGLLFLPIAIHQRATRIYQAFAVFAFSTGLLNLGLSPITWLLTERPRLTFFMWYPFVWTAVFAMCIVLGEIVRGRMGRLCERIGFVHLFAAVLTTILVSLHLINAIWAVDVLFAAVMPTLVMLLVIALRAAARGSREARIIAIGFFALTLTTLVEIVLLIFSIGGWLRFTPFGDLIFGLTIGIVLANRLRESERALARSESISLSKSAFLANMSHELRTPLTAILGYAELLGEREGETSEERQWAETITRNGQHLLRVINDILDLSKIEAGRLTIEYRPTDPVRIVREVVSLLRLRAHEKTITLEAQFAEPLPQSIASDPTRLRQVLLNLVGNAIKFTDAGGVRIDVRLEDSDAANLVLLFEVVDTGIGIPPEQRKGLFTPFVQGDSWTEVRYGGTGLGLAISANLVRMLGGTIDVASEPSKGSTFTVRLPIGPAGKLVLLASGEQPHEGKEEVWTSSETPHLAGRVLLVDDSADNRRLIEYLLTKAGLEVETAEDGLLAMERIRDSEREKRPFDVVLMDLRMPQLGGFDALARLRHEGYTRPIVALTAHAMQGVREECLRLGFDDYVVKPVDRQDLMTTVSRFVAGG</sequence>
<dbReference type="Gene3D" id="1.10.287.130">
    <property type="match status" value="1"/>
</dbReference>
<dbReference type="Pfam" id="PF00072">
    <property type="entry name" value="Response_reg"/>
    <property type="match status" value="1"/>
</dbReference>
<name>A0A518B8Y3_9BACT</name>
<dbReference type="Proteomes" id="UP000317093">
    <property type="component" value="Chromosome"/>
</dbReference>
<feature type="transmembrane region" description="Helical" evidence="8">
    <location>
        <begin position="322"/>
        <end position="341"/>
    </location>
</feature>
<evidence type="ECO:0000256" key="8">
    <source>
        <dbReference type="SAM" id="Phobius"/>
    </source>
</evidence>
<feature type="domain" description="Response regulatory" evidence="10">
    <location>
        <begin position="679"/>
        <end position="798"/>
    </location>
</feature>
<feature type="modified residue" description="4-aspartylphosphate" evidence="7">
    <location>
        <position position="733"/>
    </location>
</feature>
<proteinExistence type="predicted"/>
<dbReference type="GO" id="GO:0000155">
    <property type="term" value="F:phosphorelay sensor kinase activity"/>
    <property type="evidence" value="ECO:0007669"/>
    <property type="project" value="InterPro"/>
</dbReference>
<dbReference type="InterPro" id="IPR001789">
    <property type="entry name" value="Sig_transdc_resp-reg_receiver"/>
</dbReference>
<dbReference type="AlphaFoldDB" id="A0A518B8Y3"/>
<comment type="catalytic activity">
    <reaction evidence="1">
        <text>ATP + protein L-histidine = ADP + protein N-phospho-L-histidine.</text>
        <dbReference type="EC" id="2.7.13.3"/>
    </reaction>
</comment>
<dbReference type="PANTHER" id="PTHR43047">
    <property type="entry name" value="TWO-COMPONENT HISTIDINE PROTEIN KINASE"/>
    <property type="match status" value="1"/>
</dbReference>
<feature type="transmembrane region" description="Helical" evidence="8">
    <location>
        <begin position="205"/>
        <end position="223"/>
    </location>
</feature>
<dbReference type="FunFam" id="3.30.565.10:FF:000010">
    <property type="entry name" value="Sensor histidine kinase RcsC"/>
    <property type="match status" value="1"/>
</dbReference>
<evidence type="ECO:0000256" key="4">
    <source>
        <dbReference type="ARBA" id="ARBA00022679"/>
    </source>
</evidence>
<feature type="transmembrane region" description="Helical" evidence="8">
    <location>
        <begin position="353"/>
        <end position="376"/>
    </location>
</feature>
<dbReference type="InterPro" id="IPR011006">
    <property type="entry name" value="CheY-like_superfamily"/>
</dbReference>
<keyword evidence="4 11" id="KW-0808">Transferase</keyword>
<dbReference type="Pfam" id="PF02518">
    <property type="entry name" value="HATPase_c"/>
    <property type="match status" value="1"/>
</dbReference>
<dbReference type="CDD" id="cd16922">
    <property type="entry name" value="HATPase_EvgS-ArcB-TorS-like"/>
    <property type="match status" value="1"/>
</dbReference>
<keyword evidence="5 11" id="KW-0418">Kinase</keyword>
<evidence type="ECO:0000256" key="7">
    <source>
        <dbReference type="PROSITE-ProRule" id="PRU00169"/>
    </source>
</evidence>
<dbReference type="InterPro" id="IPR036890">
    <property type="entry name" value="HATPase_C_sf"/>
</dbReference>
<keyword evidence="3 7" id="KW-0597">Phosphoprotein</keyword>
<keyword evidence="8" id="KW-1133">Transmembrane helix</keyword>
<dbReference type="SUPFAM" id="SSF52172">
    <property type="entry name" value="CheY-like"/>
    <property type="match status" value="1"/>
</dbReference>
<dbReference type="InterPro" id="IPR004358">
    <property type="entry name" value="Sig_transdc_His_kin-like_C"/>
</dbReference>
<evidence type="ECO:0000256" key="2">
    <source>
        <dbReference type="ARBA" id="ARBA00012438"/>
    </source>
</evidence>
<dbReference type="SMART" id="SM00448">
    <property type="entry name" value="REC"/>
    <property type="match status" value="1"/>
</dbReference>
<accession>A0A518B8Y3</accession>
<dbReference type="InterPro" id="IPR005467">
    <property type="entry name" value="His_kinase_dom"/>
</dbReference>
<evidence type="ECO:0000256" key="6">
    <source>
        <dbReference type="ARBA" id="ARBA00023012"/>
    </source>
</evidence>
<dbReference type="CDD" id="cd00082">
    <property type="entry name" value="HisKA"/>
    <property type="match status" value="1"/>
</dbReference>
<dbReference type="SUPFAM" id="SSF55874">
    <property type="entry name" value="ATPase domain of HSP90 chaperone/DNA topoisomerase II/histidine kinase"/>
    <property type="match status" value="1"/>
</dbReference>
<dbReference type="PROSITE" id="PS50109">
    <property type="entry name" value="HIS_KIN"/>
    <property type="match status" value="1"/>
</dbReference>
<dbReference type="Gene3D" id="3.30.565.10">
    <property type="entry name" value="Histidine kinase-like ATPase, C-terminal domain"/>
    <property type="match status" value="1"/>
</dbReference>
<keyword evidence="8" id="KW-0812">Transmembrane</keyword>
<evidence type="ECO:0000313" key="12">
    <source>
        <dbReference type="Proteomes" id="UP000317093"/>
    </source>
</evidence>
<evidence type="ECO:0000313" key="11">
    <source>
        <dbReference type="EMBL" id="QDU63444.1"/>
    </source>
</evidence>
<dbReference type="KEGG" id="knv:Pan216_43240"/>
<protein>
    <recommendedName>
        <fullName evidence="2">histidine kinase</fullName>
        <ecNumber evidence="2">2.7.13.3</ecNumber>
    </recommendedName>
</protein>
<feature type="domain" description="Histidine kinase" evidence="9">
    <location>
        <begin position="425"/>
        <end position="647"/>
    </location>
</feature>